<dbReference type="Gene3D" id="3.10.20.30">
    <property type="match status" value="1"/>
</dbReference>
<evidence type="ECO:0000313" key="6">
    <source>
        <dbReference type="Proteomes" id="UP001595885"/>
    </source>
</evidence>
<dbReference type="InterPro" id="IPR001055">
    <property type="entry name" value="Adrenodoxin-like"/>
</dbReference>
<evidence type="ECO:0000256" key="4">
    <source>
        <dbReference type="ARBA" id="ARBA00023014"/>
    </source>
</evidence>
<gene>
    <name evidence="5" type="ORF">ACFO3U_01800</name>
</gene>
<evidence type="ECO:0000256" key="3">
    <source>
        <dbReference type="ARBA" id="ARBA00023004"/>
    </source>
</evidence>
<keyword evidence="4" id="KW-0411">Iron-sulfur</keyword>
<comment type="caution">
    <text evidence="5">The sequence shown here is derived from an EMBL/GenBank/DDBJ whole genome shotgun (WGS) entry which is preliminary data.</text>
</comment>
<reference evidence="6" key="1">
    <citation type="journal article" date="2019" name="Int. J. Syst. Evol. Microbiol.">
        <title>The Global Catalogue of Microorganisms (GCM) 10K type strain sequencing project: providing services to taxonomists for standard genome sequencing and annotation.</title>
        <authorList>
            <consortium name="The Broad Institute Genomics Platform"/>
            <consortium name="The Broad Institute Genome Sequencing Center for Infectious Disease"/>
            <person name="Wu L."/>
            <person name="Ma J."/>
        </authorList>
    </citation>
    <scope>NUCLEOTIDE SEQUENCE [LARGE SCALE GENOMIC DNA]</scope>
    <source>
        <strain evidence="6">CCUG 50349</strain>
    </source>
</reference>
<protein>
    <submittedName>
        <fullName evidence="5">Ferredoxin</fullName>
    </submittedName>
</protein>
<evidence type="ECO:0000313" key="5">
    <source>
        <dbReference type="EMBL" id="MFC4738720.1"/>
    </source>
</evidence>
<keyword evidence="3" id="KW-0408">Iron</keyword>
<dbReference type="EMBL" id="JBHSGW010000001">
    <property type="protein sequence ID" value="MFC4738720.1"/>
    <property type="molecule type" value="Genomic_DNA"/>
</dbReference>
<keyword evidence="1" id="KW-0001">2Fe-2S</keyword>
<dbReference type="InterPro" id="IPR012675">
    <property type="entry name" value="Beta-grasp_dom_sf"/>
</dbReference>
<dbReference type="Proteomes" id="UP001595885">
    <property type="component" value="Unassembled WGS sequence"/>
</dbReference>
<proteinExistence type="predicted"/>
<sequence>MPQDITIKITDRNGIKHEVLAPTDMNMNVMELIRSYELAEEGTVGVCGGMAMCASCQCYVLNDVLKTERNDDEEAMLADAYHVKDNSRLGCQIHIDEELDGLELEIAPEQ</sequence>
<accession>A0ABV9P2Z6</accession>
<evidence type="ECO:0000256" key="1">
    <source>
        <dbReference type="ARBA" id="ARBA00022714"/>
    </source>
</evidence>
<dbReference type="InterPro" id="IPR036010">
    <property type="entry name" value="2Fe-2S_ferredoxin-like_sf"/>
</dbReference>
<dbReference type="PANTHER" id="PTHR23426:SF63">
    <property type="entry name" value="TRANSFER PROTEIN, PUTATIVE-RELATED"/>
    <property type="match status" value="1"/>
</dbReference>
<keyword evidence="2" id="KW-0479">Metal-binding</keyword>
<dbReference type="RefSeq" id="WP_379737868.1">
    <property type="nucleotide sequence ID" value="NZ_JBHSGW010000001.1"/>
</dbReference>
<evidence type="ECO:0000256" key="2">
    <source>
        <dbReference type="ARBA" id="ARBA00022723"/>
    </source>
</evidence>
<dbReference type="PANTHER" id="PTHR23426">
    <property type="entry name" value="FERREDOXIN/ADRENODOXIN"/>
    <property type="match status" value="1"/>
</dbReference>
<organism evidence="5 6">
    <name type="scientific">Flavobacterium ponti</name>
    <dbReference type="NCBI Taxonomy" id="665133"/>
    <lineage>
        <taxon>Bacteria</taxon>
        <taxon>Pseudomonadati</taxon>
        <taxon>Bacteroidota</taxon>
        <taxon>Flavobacteriia</taxon>
        <taxon>Flavobacteriales</taxon>
        <taxon>Flavobacteriaceae</taxon>
        <taxon>Flavobacterium</taxon>
    </lineage>
</organism>
<keyword evidence="6" id="KW-1185">Reference proteome</keyword>
<dbReference type="SUPFAM" id="SSF54292">
    <property type="entry name" value="2Fe-2S ferredoxin-like"/>
    <property type="match status" value="1"/>
</dbReference>
<name>A0ABV9P2Z6_9FLAO</name>